<feature type="compositionally biased region" description="Low complexity" evidence="1">
    <location>
        <begin position="147"/>
        <end position="157"/>
    </location>
</feature>
<reference evidence="4" key="1">
    <citation type="journal article" date="2012" name="Science">
        <title>The Paleozoic origin of enzymatic lignin decomposition reconstructed from 31 fungal genomes.</title>
        <authorList>
            <person name="Floudas D."/>
            <person name="Binder M."/>
            <person name="Riley R."/>
            <person name="Barry K."/>
            <person name="Blanchette R.A."/>
            <person name="Henrissat B."/>
            <person name="Martinez A.T."/>
            <person name="Otillar R."/>
            <person name="Spatafora J.W."/>
            <person name="Yadav J.S."/>
            <person name="Aerts A."/>
            <person name="Benoit I."/>
            <person name="Boyd A."/>
            <person name="Carlson A."/>
            <person name="Copeland A."/>
            <person name="Coutinho P.M."/>
            <person name="de Vries R.P."/>
            <person name="Ferreira P."/>
            <person name="Findley K."/>
            <person name="Foster B."/>
            <person name="Gaskell J."/>
            <person name="Glotzer D."/>
            <person name="Gorecki P."/>
            <person name="Heitman J."/>
            <person name="Hesse C."/>
            <person name="Hori C."/>
            <person name="Igarashi K."/>
            <person name="Jurgens J.A."/>
            <person name="Kallen N."/>
            <person name="Kersten P."/>
            <person name="Kohler A."/>
            <person name="Kuees U."/>
            <person name="Kumar T.K.A."/>
            <person name="Kuo A."/>
            <person name="LaButti K."/>
            <person name="Larrondo L.F."/>
            <person name="Lindquist E."/>
            <person name="Ling A."/>
            <person name="Lombard V."/>
            <person name="Lucas S."/>
            <person name="Lundell T."/>
            <person name="Martin R."/>
            <person name="McLaughlin D.J."/>
            <person name="Morgenstern I."/>
            <person name="Morin E."/>
            <person name="Murat C."/>
            <person name="Nagy L.G."/>
            <person name="Nolan M."/>
            <person name="Ohm R.A."/>
            <person name="Patyshakuliyeva A."/>
            <person name="Rokas A."/>
            <person name="Ruiz-Duenas F.J."/>
            <person name="Sabat G."/>
            <person name="Salamov A."/>
            <person name="Samejima M."/>
            <person name="Schmutz J."/>
            <person name="Slot J.C."/>
            <person name="St John F."/>
            <person name="Stenlid J."/>
            <person name="Sun H."/>
            <person name="Sun S."/>
            <person name="Syed K."/>
            <person name="Tsang A."/>
            <person name="Wiebenga A."/>
            <person name="Young D."/>
            <person name="Pisabarro A."/>
            <person name="Eastwood D.C."/>
            <person name="Martin F."/>
            <person name="Cullen D."/>
            <person name="Grigoriev I.V."/>
            <person name="Hibbett D.S."/>
        </authorList>
    </citation>
    <scope>NUCLEOTIDE SEQUENCE [LARGE SCALE GENOMIC DNA]</scope>
    <source>
        <strain evidence="4">FP-101664</strain>
    </source>
</reference>
<dbReference type="OMA" id="RAHTHGT"/>
<feature type="region of interest" description="Disordered" evidence="1">
    <location>
        <begin position="213"/>
        <end position="261"/>
    </location>
</feature>
<evidence type="ECO:0000313" key="3">
    <source>
        <dbReference type="EMBL" id="EIW51625.1"/>
    </source>
</evidence>
<dbReference type="GeneID" id="19417385"/>
<dbReference type="AlphaFoldDB" id="R7S7K9"/>
<feature type="region of interest" description="Disordered" evidence="1">
    <location>
        <begin position="1"/>
        <end position="23"/>
    </location>
</feature>
<organism evidence="3 4">
    <name type="scientific">Trametes versicolor (strain FP-101664)</name>
    <name type="common">White-rot fungus</name>
    <name type="synonym">Coriolus versicolor</name>
    <dbReference type="NCBI Taxonomy" id="717944"/>
    <lineage>
        <taxon>Eukaryota</taxon>
        <taxon>Fungi</taxon>
        <taxon>Dikarya</taxon>
        <taxon>Basidiomycota</taxon>
        <taxon>Agaricomycotina</taxon>
        <taxon>Agaricomycetes</taxon>
        <taxon>Polyporales</taxon>
        <taxon>Polyporaceae</taxon>
        <taxon>Trametes</taxon>
    </lineage>
</organism>
<evidence type="ECO:0000313" key="4">
    <source>
        <dbReference type="Proteomes" id="UP000054317"/>
    </source>
</evidence>
<accession>R7S7K9</accession>
<dbReference type="RefSeq" id="XP_008045498.1">
    <property type="nucleotide sequence ID" value="XM_008047307.1"/>
</dbReference>
<evidence type="ECO:0000256" key="1">
    <source>
        <dbReference type="SAM" id="MobiDB-lite"/>
    </source>
</evidence>
<keyword evidence="4" id="KW-1185">Reference proteome</keyword>
<dbReference type="EMBL" id="JH711799">
    <property type="protein sequence ID" value="EIW51625.1"/>
    <property type="molecule type" value="Genomic_DNA"/>
</dbReference>
<feature type="region of interest" description="Disordered" evidence="1">
    <location>
        <begin position="132"/>
        <end position="180"/>
    </location>
</feature>
<keyword evidence="2" id="KW-1133">Transmembrane helix</keyword>
<keyword evidence="2" id="KW-0812">Transmembrane</keyword>
<feature type="compositionally biased region" description="Low complexity" evidence="1">
    <location>
        <begin position="319"/>
        <end position="336"/>
    </location>
</feature>
<dbReference type="Proteomes" id="UP000054317">
    <property type="component" value="Unassembled WGS sequence"/>
</dbReference>
<feature type="region of interest" description="Disordered" evidence="1">
    <location>
        <begin position="284"/>
        <end position="336"/>
    </location>
</feature>
<sequence>MTSVVGTQPSVTDTSSATPTSVGSDPNFTFGTMPYTMDTCGSTTVGWDYIGADCNITLLISTVVTNLGDVSSPILDLVIGQDVDAASESFLWSSVNLTAGIYVLWAMGPNIAAESTIFTIVNGTNTSCLSGVPAHSPASTAKPVPDGNGTNGTTTQTSSILSEKTAVPQPSPSTTRHSQARSGIIAGGIVGGLGVLAAAIVAFVYLRRRRAHTHGTVGEQEREKVPGALVQDDSEKHSSPLGHQRSITPLSEPPRLEPNRGQPFVALRPAALQSPEVQIISDVKGGTLRREPSITSPTPPTSSNLHPAVDPNGDAQSVSTRTYSYKTSDSDSSGVGLLDSLVPSSATSQMYRGWDSDVGSARGRWSSLHGDRYSRYLDGSVSAYSLEDLATLPPLEVADRATFPDGC</sequence>
<name>R7S7K9_TRAVS</name>
<evidence type="ECO:0000256" key="2">
    <source>
        <dbReference type="SAM" id="Phobius"/>
    </source>
</evidence>
<keyword evidence="2" id="KW-0472">Membrane</keyword>
<protein>
    <submittedName>
        <fullName evidence="3">Uncharacterized protein</fullName>
    </submittedName>
</protein>
<dbReference type="KEGG" id="tvs:TRAVEDRAFT_54379"/>
<gene>
    <name evidence="3" type="ORF">TRAVEDRAFT_54379</name>
</gene>
<dbReference type="OrthoDB" id="2758723at2759"/>
<feature type="transmembrane region" description="Helical" evidence="2">
    <location>
        <begin position="184"/>
        <end position="206"/>
    </location>
</feature>
<proteinExistence type="predicted"/>